<dbReference type="Proteomes" id="UP001065322">
    <property type="component" value="Chromosome"/>
</dbReference>
<evidence type="ECO:0000313" key="2">
    <source>
        <dbReference type="EMBL" id="UXD86703.1"/>
    </source>
</evidence>
<gene>
    <name evidence="2" type="ORF">HUF19_04255</name>
</gene>
<accession>A0ABY6A7U8</accession>
<keyword evidence="3" id="KW-1185">Reference proteome</keyword>
<protein>
    <submittedName>
        <fullName evidence="2">Uncharacterized protein</fullName>
    </submittedName>
</protein>
<evidence type="ECO:0000313" key="3">
    <source>
        <dbReference type="Proteomes" id="UP001065322"/>
    </source>
</evidence>
<dbReference type="RefSeq" id="WP_260998646.1">
    <property type="nucleotide sequence ID" value="NZ_CP054475.1"/>
</dbReference>
<sequence length="160" mass="18125">MKDYLYLAIIAALGSALVYQVFNPAECPLQQELSAIQDELRNCRSEQDGLKTANALLNNQRIQAEAQRDAAKRQADQAEGKVEGLNNTITQRTRELNEQIESFNRLKAGRDQLLVINQRINDRLSLLRALKQQGSERSQQQLDELLAEDIDGFLVWEGSQ</sequence>
<organism evidence="2 3">
    <name type="scientific">Thalassolituus hydrocarboniclasticus</name>
    <dbReference type="NCBI Taxonomy" id="2742796"/>
    <lineage>
        <taxon>Bacteria</taxon>
        <taxon>Pseudomonadati</taxon>
        <taxon>Pseudomonadota</taxon>
        <taxon>Gammaproteobacteria</taxon>
        <taxon>Oceanospirillales</taxon>
        <taxon>Oceanospirillaceae</taxon>
        <taxon>Thalassolituus</taxon>
    </lineage>
</organism>
<dbReference type="EMBL" id="CP054475">
    <property type="protein sequence ID" value="UXD86703.1"/>
    <property type="molecule type" value="Genomic_DNA"/>
</dbReference>
<evidence type="ECO:0000256" key="1">
    <source>
        <dbReference type="SAM" id="Coils"/>
    </source>
</evidence>
<reference evidence="3" key="1">
    <citation type="submission" date="2020-06" db="EMBL/GenBank/DDBJ databases">
        <title>Thalassolituus marinus alknpb1M-1, a hydrocarbon-degrading bacterium isolated from the deep-sea overlying water using an in-situ strategy from the South China Sea basin.</title>
        <authorList>
            <person name="Dong C."/>
            <person name="Chen Y."/>
            <person name="Shao Z."/>
        </authorList>
    </citation>
    <scope>NUCLEOTIDE SEQUENCE [LARGE SCALE GENOMIC DNA]</scope>
    <source>
        <strain evidence="3">alknpb1M-1</strain>
    </source>
</reference>
<keyword evidence="1" id="KW-0175">Coiled coil</keyword>
<proteinExistence type="predicted"/>
<feature type="coiled-coil region" evidence="1">
    <location>
        <begin position="54"/>
        <end position="95"/>
    </location>
</feature>
<name>A0ABY6A7U8_9GAMM</name>